<evidence type="ECO:0000259" key="2">
    <source>
        <dbReference type="SMART" id="SM01043"/>
    </source>
</evidence>
<dbReference type="RefSeq" id="WP_141610440.1">
    <property type="nucleotide sequence ID" value="NZ_VIGC02000014.1"/>
</dbReference>
<evidence type="ECO:0000313" key="3">
    <source>
        <dbReference type="EMBL" id="TQE95384.1"/>
    </source>
</evidence>
<dbReference type="GO" id="GO:0006355">
    <property type="term" value="P:regulation of DNA-templated transcription"/>
    <property type="evidence" value="ECO:0007669"/>
    <property type="project" value="InterPro"/>
</dbReference>
<dbReference type="PANTHER" id="PTHR35807:SF2">
    <property type="entry name" value="TRANSCRIPTIONAL ACTIVATOR DOMAIN"/>
    <property type="match status" value="1"/>
</dbReference>
<dbReference type="Gene3D" id="1.10.10.10">
    <property type="entry name" value="Winged helix-like DNA-binding domain superfamily/Winged helix DNA-binding domain"/>
    <property type="match status" value="1"/>
</dbReference>
<organism evidence="3 4">
    <name type="scientific">Litorilinea aerophila</name>
    <dbReference type="NCBI Taxonomy" id="1204385"/>
    <lineage>
        <taxon>Bacteria</taxon>
        <taxon>Bacillati</taxon>
        <taxon>Chloroflexota</taxon>
        <taxon>Caldilineae</taxon>
        <taxon>Caldilineales</taxon>
        <taxon>Caldilineaceae</taxon>
        <taxon>Litorilinea</taxon>
    </lineage>
</organism>
<dbReference type="EMBL" id="VIGC01000014">
    <property type="protein sequence ID" value="TQE95384.1"/>
    <property type="molecule type" value="Genomic_DNA"/>
</dbReference>
<dbReference type="SUPFAM" id="SSF48452">
    <property type="entry name" value="TPR-like"/>
    <property type="match status" value="1"/>
</dbReference>
<reference evidence="3 4" key="1">
    <citation type="submission" date="2019-06" db="EMBL/GenBank/DDBJ databases">
        <title>Genome sequence of Litorilinea aerophila BAA-2444.</title>
        <authorList>
            <person name="Maclea K.S."/>
            <person name="Maurais E.G."/>
            <person name="Iannazzi L.C."/>
        </authorList>
    </citation>
    <scope>NUCLEOTIDE SEQUENCE [LARGE SCALE GENOMIC DNA]</scope>
    <source>
        <strain evidence="3 4">ATCC BAA-2444</strain>
    </source>
</reference>
<proteinExistence type="predicted"/>
<dbReference type="Proteomes" id="UP000317371">
    <property type="component" value="Unassembled WGS sequence"/>
</dbReference>
<gene>
    <name evidence="3" type="ORF">FKZ61_12330</name>
</gene>
<name>A0A540VF53_9CHLR</name>
<feature type="domain" description="Bacterial transcriptional activator" evidence="2">
    <location>
        <begin position="153"/>
        <end position="312"/>
    </location>
</feature>
<feature type="region of interest" description="Disordered" evidence="1">
    <location>
        <begin position="1"/>
        <end position="27"/>
    </location>
</feature>
<dbReference type="InterPro" id="IPR005158">
    <property type="entry name" value="BTAD"/>
</dbReference>
<dbReference type="InterPro" id="IPR011990">
    <property type="entry name" value="TPR-like_helical_dom_sf"/>
</dbReference>
<evidence type="ECO:0000313" key="4">
    <source>
        <dbReference type="Proteomes" id="UP000317371"/>
    </source>
</evidence>
<protein>
    <submittedName>
        <fullName evidence="3">Transcriptional regulator</fullName>
    </submittedName>
</protein>
<dbReference type="GO" id="GO:0003677">
    <property type="term" value="F:DNA binding"/>
    <property type="evidence" value="ECO:0007669"/>
    <property type="project" value="InterPro"/>
</dbReference>
<dbReference type="OrthoDB" id="142950at2"/>
<dbReference type="SMART" id="SM01043">
    <property type="entry name" value="BTAD"/>
    <property type="match status" value="1"/>
</dbReference>
<dbReference type="InterPro" id="IPR016032">
    <property type="entry name" value="Sig_transdc_resp-reg_C-effctor"/>
</dbReference>
<dbReference type="InParanoid" id="A0A540VF53"/>
<comment type="caution">
    <text evidence="3">The sequence shown here is derived from an EMBL/GenBank/DDBJ whole genome shotgun (WGS) entry which is preliminary data.</text>
</comment>
<feature type="compositionally biased region" description="Polar residues" evidence="1">
    <location>
        <begin position="7"/>
        <end position="20"/>
    </location>
</feature>
<dbReference type="SUPFAM" id="SSF46894">
    <property type="entry name" value="C-terminal effector domain of the bipartite response regulators"/>
    <property type="match status" value="1"/>
</dbReference>
<dbReference type="Pfam" id="PF03704">
    <property type="entry name" value="BTAD"/>
    <property type="match status" value="1"/>
</dbReference>
<keyword evidence="4" id="KW-1185">Reference proteome</keyword>
<sequence>MDGQAATGGTFTGPSPTAPTEAQPGPVLPARLDSLLADVPGYVSIHAPLRVQTLGGFRVWRYGEEILPGAWGREKALQLFQFFITNRSHYLHKEQIIDQLWPDLDARRGDRDFKVALNAVNKTLEPERTPWSEAQFIRRQGLAYGLAMEYIWLDSDVFELLIAAGNRLLSPQPADSPGDEPAGETPADEALAMRYLAAAVELYQGDYLPERRYEDWSVAERERLQVLALGTMTTLAGLYLPHNPLESVRLTQRVLAMDPVWEDAYRIQMRAYAAQGNRPLALRTYQQCVQVLQEEFAVDPLPETQELYRQILQGEL</sequence>
<accession>A0A540VF53</accession>
<dbReference type="InterPro" id="IPR036388">
    <property type="entry name" value="WH-like_DNA-bd_sf"/>
</dbReference>
<dbReference type="PANTHER" id="PTHR35807">
    <property type="entry name" value="TRANSCRIPTIONAL REGULATOR REDD-RELATED"/>
    <property type="match status" value="1"/>
</dbReference>
<dbReference type="InterPro" id="IPR051677">
    <property type="entry name" value="AfsR-DnrI-RedD_regulator"/>
</dbReference>
<dbReference type="AlphaFoldDB" id="A0A540VF53"/>
<evidence type="ECO:0000256" key="1">
    <source>
        <dbReference type="SAM" id="MobiDB-lite"/>
    </source>
</evidence>
<dbReference type="Gene3D" id="1.25.40.10">
    <property type="entry name" value="Tetratricopeptide repeat domain"/>
    <property type="match status" value="1"/>
</dbReference>